<reference evidence="4 5" key="1">
    <citation type="submission" date="2020-08" db="EMBL/GenBank/DDBJ databases">
        <title>Genomic Encyclopedia of Type Strains, Phase IV (KMG-IV): sequencing the most valuable type-strain genomes for metagenomic binning, comparative biology and taxonomic classification.</title>
        <authorList>
            <person name="Goeker M."/>
        </authorList>
    </citation>
    <scope>NUCLEOTIDE SEQUENCE [LARGE SCALE GENOMIC DNA]</scope>
    <source>
        <strain evidence="4 5">DSM 27163</strain>
    </source>
</reference>
<feature type="region of interest" description="Disordered" evidence="1">
    <location>
        <begin position="166"/>
        <end position="185"/>
    </location>
</feature>
<dbReference type="Proteomes" id="UP000537161">
    <property type="component" value="Unassembled WGS sequence"/>
</dbReference>
<evidence type="ECO:0000256" key="2">
    <source>
        <dbReference type="SAM" id="Phobius"/>
    </source>
</evidence>
<name>A0A7W9B8C0_9SPHN</name>
<dbReference type="AlphaFoldDB" id="A0A7W9B8C0"/>
<evidence type="ECO:0000259" key="3">
    <source>
        <dbReference type="Pfam" id="PF20385"/>
    </source>
</evidence>
<keyword evidence="2" id="KW-0472">Membrane</keyword>
<dbReference type="EMBL" id="JACIJH010000014">
    <property type="protein sequence ID" value="MBB5708085.1"/>
    <property type="molecule type" value="Genomic_DNA"/>
</dbReference>
<feature type="domain" description="DUF6680" evidence="3">
    <location>
        <begin position="2"/>
        <end position="145"/>
    </location>
</feature>
<accession>A0A7W9B8C0</accession>
<sequence>MTLIAVIVGPIVAVVITLWVDGRRRDREQKIIVLRLLLATRHIPADPSFLTAINLIPVEFNARRDVMQAYNEFIEATRQRADGVNDDVIQLNSSTKLTRLVFEVARSLRFKLRETDIQTSAYASDGWRIRDNLAQDSQQAMRDIANILWLQTRLLAGETWEQIQANKKGAPTAEIDSEAAKTEEK</sequence>
<evidence type="ECO:0000313" key="4">
    <source>
        <dbReference type="EMBL" id="MBB5708085.1"/>
    </source>
</evidence>
<comment type="caution">
    <text evidence="4">The sequence shown here is derived from an EMBL/GenBank/DDBJ whole genome shotgun (WGS) entry which is preliminary data.</text>
</comment>
<keyword evidence="2" id="KW-1133">Transmembrane helix</keyword>
<evidence type="ECO:0000313" key="5">
    <source>
        <dbReference type="Proteomes" id="UP000537161"/>
    </source>
</evidence>
<dbReference type="Pfam" id="PF20385">
    <property type="entry name" value="DUF6680"/>
    <property type="match status" value="1"/>
</dbReference>
<keyword evidence="5" id="KW-1185">Reference proteome</keyword>
<organism evidence="4 5">
    <name type="scientific">Sphingopyxis panaciterrulae</name>
    <dbReference type="NCBI Taxonomy" id="462372"/>
    <lineage>
        <taxon>Bacteria</taxon>
        <taxon>Pseudomonadati</taxon>
        <taxon>Pseudomonadota</taxon>
        <taxon>Alphaproteobacteria</taxon>
        <taxon>Sphingomonadales</taxon>
        <taxon>Sphingomonadaceae</taxon>
        <taxon>Sphingopyxis</taxon>
    </lineage>
</organism>
<keyword evidence="2" id="KW-0812">Transmembrane</keyword>
<proteinExistence type="predicted"/>
<feature type="transmembrane region" description="Helical" evidence="2">
    <location>
        <begin position="6"/>
        <end position="22"/>
    </location>
</feature>
<dbReference type="InterPro" id="IPR046502">
    <property type="entry name" value="DUF6680"/>
</dbReference>
<gene>
    <name evidence="4" type="ORF">FHR21_003462</name>
</gene>
<evidence type="ECO:0000256" key="1">
    <source>
        <dbReference type="SAM" id="MobiDB-lite"/>
    </source>
</evidence>
<protein>
    <recommendedName>
        <fullName evidence="3">DUF6680 domain-containing protein</fullName>
    </recommendedName>
</protein>